<dbReference type="EC" id="7.1.1.-" evidence="14"/>
<reference evidence="19" key="1">
    <citation type="submission" date="2020-02" db="EMBL/GenBank/DDBJ databases">
        <authorList>
            <person name="Meier V. D."/>
        </authorList>
    </citation>
    <scope>NUCLEOTIDE SEQUENCE</scope>
    <source>
        <strain evidence="19">AVDCRST_MAG17</strain>
    </source>
</reference>
<dbReference type="GO" id="GO:0042773">
    <property type="term" value="P:ATP synthesis coupled electron transport"/>
    <property type="evidence" value="ECO:0007669"/>
    <property type="project" value="InterPro"/>
</dbReference>
<protein>
    <recommendedName>
        <fullName evidence="14">NADH-quinone oxidoreductase</fullName>
        <ecNumber evidence="14">7.1.1.-</ecNumber>
    </recommendedName>
</protein>
<comment type="catalytic activity">
    <reaction evidence="13 14">
        <text>a quinone + NADH + 5 H(+)(in) = a quinol + NAD(+) + 4 H(+)(out)</text>
        <dbReference type="Rhea" id="RHEA:57888"/>
        <dbReference type="ChEBI" id="CHEBI:15378"/>
        <dbReference type="ChEBI" id="CHEBI:24646"/>
        <dbReference type="ChEBI" id="CHEBI:57540"/>
        <dbReference type="ChEBI" id="CHEBI:57945"/>
        <dbReference type="ChEBI" id="CHEBI:132124"/>
    </reaction>
</comment>
<dbReference type="GO" id="GO:0048038">
    <property type="term" value="F:quinone binding"/>
    <property type="evidence" value="ECO:0007669"/>
    <property type="project" value="UniProtKB-UniRule"/>
</dbReference>
<dbReference type="EMBL" id="CADCVV010000065">
    <property type="protein sequence ID" value="CAA9493167.1"/>
    <property type="molecule type" value="Genomic_DNA"/>
</dbReference>
<dbReference type="SUPFAM" id="SSF53706">
    <property type="entry name" value="Formate dehydrogenase/DMSO reductase, domains 1-3"/>
    <property type="match status" value="1"/>
</dbReference>
<dbReference type="CDD" id="cd00207">
    <property type="entry name" value="fer2"/>
    <property type="match status" value="1"/>
</dbReference>
<dbReference type="GO" id="GO:0043546">
    <property type="term" value="F:molybdopterin cofactor binding"/>
    <property type="evidence" value="ECO:0007669"/>
    <property type="project" value="InterPro"/>
</dbReference>
<dbReference type="InterPro" id="IPR009010">
    <property type="entry name" value="Asp_de-COase-like_dom_sf"/>
</dbReference>
<dbReference type="PROSITE" id="PS00643">
    <property type="entry name" value="COMPLEX1_75K_3"/>
    <property type="match status" value="1"/>
</dbReference>
<dbReference type="InterPro" id="IPR000283">
    <property type="entry name" value="NADH_UbQ_OxRdtase_75kDa_su_CS"/>
</dbReference>
<dbReference type="GO" id="GO:0051539">
    <property type="term" value="F:4 iron, 4 sulfur cluster binding"/>
    <property type="evidence" value="ECO:0007669"/>
    <property type="project" value="UniProtKB-KW"/>
</dbReference>
<comment type="function">
    <text evidence="14">NDH-1 shuttles electrons from NADH, via FMN and iron-sulfur (Fe-S) centers, to quinones in the respiratory chain. Couples the redox reaction to proton translocation (for every two electrons transferred, four hydrogen ions are translocated across the cytoplasmic membrane), and thus conserves the redox energy in a proton gradient.</text>
</comment>
<evidence type="ECO:0000256" key="13">
    <source>
        <dbReference type="ARBA" id="ARBA00047712"/>
    </source>
</evidence>
<dbReference type="Pfam" id="PF10588">
    <property type="entry name" value="NADH-G_4Fe-4S_3"/>
    <property type="match status" value="1"/>
</dbReference>
<dbReference type="GO" id="GO:0008137">
    <property type="term" value="F:NADH dehydrogenase (ubiquinone) activity"/>
    <property type="evidence" value="ECO:0007669"/>
    <property type="project" value="UniProtKB-UniRule"/>
</dbReference>
<proteinExistence type="inferred from homology"/>
<dbReference type="SUPFAM" id="SSF54292">
    <property type="entry name" value="2Fe-2S ferredoxin-like"/>
    <property type="match status" value="1"/>
</dbReference>
<dbReference type="Gene3D" id="3.10.20.740">
    <property type="match status" value="1"/>
</dbReference>
<dbReference type="InterPro" id="IPR054351">
    <property type="entry name" value="NADH_UbQ_OxRdtase_ferredoxin"/>
</dbReference>
<evidence type="ECO:0000256" key="14">
    <source>
        <dbReference type="RuleBase" id="RU003525"/>
    </source>
</evidence>
<feature type="region of interest" description="Disordered" evidence="15">
    <location>
        <begin position="738"/>
        <end position="769"/>
    </location>
</feature>
<dbReference type="Gene3D" id="2.20.25.90">
    <property type="entry name" value="ADC-like domains"/>
    <property type="match status" value="1"/>
</dbReference>
<dbReference type="InterPro" id="IPR050123">
    <property type="entry name" value="Prok_molybdopt-oxidoreductase"/>
</dbReference>
<dbReference type="PROSITE" id="PS51839">
    <property type="entry name" value="4FE4S_HC3"/>
    <property type="match status" value="1"/>
</dbReference>
<dbReference type="Pfam" id="PF22117">
    <property type="entry name" value="Fer4_Nqo3"/>
    <property type="match status" value="1"/>
</dbReference>
<gene>
    <name evidence="19" type="ORF">AVDCRST_MAG17-896</name>
</gene>
<name>A0A6J4SG58_9ACTN</name>
<dbReference type="Pfam" id="PF13510">
    <property type="entry name" value="Fer2_4"/>
    <property type="match status" value="1"/>
</dbReference>
<organism evidence="19">
    <name type="scientific">uncultured Solirubrobacterales bacterium</name>
    <dbReference type="NCBI Taxonomy" id="768556"/>
    <lineage>
        <taxon>Bacteria</taxon>
        <taxon>Bacillati</taxon>
        <taxon>Actinomycetota</taxon>
        <taxon>Thermoleophilia</taxon>
        <taxon>Solirubrobacterales</taxon>
        <taxon>environmental samples</taxon>
    </lineage>
</organism>
<dbReference type="Pfam" id="PF04879">
    <property type="entry name" value="Molybdop_Fe4S4"/>
    <property type="match status" value="1"/>
</dbReference>
<dbReference type="CDD" id="cd02775">
    <property type="entry name" value="MopB_CT"/>
    <property type="match status" value="1"/>
</dbReference>
<sequence>MPRPTPTFVTFEIDGREVTAPEGSMLVDGAKYGDVEIPVFCYEPKLGQPVGACRMCLVEIEGIPKLQTACSTPVKDGMVVITGSQRVKQAQNAIVEFLLVNHPLDCPVCDKGGECPLQDIAFGWGAGRSRFIEPKRHFEKPLELSPLIAIDRERCILCFRCVRFSQEIAEDYQLTFLERADSTYVGTHHGHPYVAPFSGNIVDLCPVGALTSSAYRFRARPWDIENAGSICTICPSQCNVTFSVRDDMKVLRVFARDNAEVDDGWLCDRGRFGYQAVHSPERITSPKVKEGGTLRDVSWDRALAAAAEGLRKAGPATAALAGGETSNEEGFLLQRLMREGLGSPHVDSRASGAIEPEHARVLARPELAAMVSDMDHAGALVVVESELQDESPILDLRVRKAIRRLGVKVVVVGGRPGALDPPADAIVRTIPGGAEAALGGLAAALGEVEPADRAPADRRAPRDSSQTPVGGLDERQHGEPDRQGESVAGGIDDLSRRAGTSAESIRNAAAILRGAGPVVVLWGERLSHGARGAAGVRSLLALARALGIPETEGAGLIEVPTGTNARGLREIGCLPGLGPGLADPPSAGRPAAEIAPALGEELSALILLGADPLRTHPDRAAWTRALDAAGFVVAFADFPSEGLTEHADVILPLESYAEREGTITHPDGRLQRVRQAIGHPGDVRPVWNVLSELSARLGVPGAEDFLTSPMVSRALFDAVPFYAGLTLEEIGGKGRRWQERSAAAAAPAAPELPSPGDLDTPPEPLEAQNGDLRLGTARSLWSGRETEHSPILHFLAPGQRVELSAEDGVRLGVASGDEVTVARNGSSVRGVAALRDGLPPASVYLYEGVAEGNANELLNGEATTVRVHKAAAE</sequence>
<dbReference type="PANTHER" id="PTHR43105">
    <property type="entry name" value="RESPIRATORY NITRATE REDUCTASE"/>
    <property type="match status" value="1"/>
</dbReference>
<feature type="compositionally biased region" description="Basic and acidic residues" evidence="15">
    <location>
        <begin position="472"/>
        <end position="484"/>
    </location>
</feature>
<comment type="cofactor">
    <cofactor evidence="1 14">
        <name>[4Fe-4S] cluster</name>
        <dbReference type="ChEBI" id="CHEBI:49883"/>
    </cofactor>
</comment>
<dbReference type="InterPro" id="IPR036010">
    <property type="entry name" value="2Fe-2S_ferredoxin-like_sf"/>
</dbReference>
<evidence type="ECO:0000256" key="10">
    <source>
        <dbReference type="ARBA" id="ARBA00023014"/>
    </source>
</evidence>
<dbReference type="SUPFAM" id="SSF54862">
    <property type="entry name" value="4Fe-4S ferredoxins"/>
    <property type="match status" value="1"/>
</dbReference>
<keyword evidence="8 14" id="KW-1278">Translocase</keyword>
<keyword evidence="19" id="KW-0830">Ubiquinone</keyword>
<dbReference type="SMART" id="SM00929">
    <property type="entry name" value="NADH-G_4Fe-4S_3"/>
    <property type="match status" value="1"/>
</dbReference>
<evidence type="ECO:0000256" key="1">
    <source>
        <dbReference type="ARBA" id="ARBA00001966"/>
    </source>
</evidence>
<dbReference type="SUPFAM" id="SSF50692">
    <property type="entry name" value="ADC-like"/>
    <property type="match status" value="1"/>
</dbReference>
<evidence type="ECO:0000256" key="2">
    <source>
        <dbReference type="ARBA" id="ARBA00004370"/>
    </source>
</evidence>
<keyword evidence="6 14" id="KW-0874">Quinone</keyword>
<dbReference type="Pfam" id="PF00384">
    <property type="entry name" value="Molybdopterin"/>
    <property type="match status" value="1"/>
</dbReference>
<keyword evidence="7 14" id="KW-0479">Metal-binding</keyword>
<dbReference type="PROSITE" id="PS00642">
    <property type="entry name" value="COMPLEX1_75K_2"/>
    <property type="match status" value="1"/>
</dbReference>
<dbReference type="PANTHER" id="PTHR43105:SF12">
    <property type="entry name" value="NADH-QUINONE OXIDOREDUCTASE SUBUNIT G"/>
    <property type="match status" value="1"/>
</dbReference>
<dbReference type="InterPro" id="IPR006963">
    <property type="entry name" value="Mopterin_OxRdtase_4Fe-4S_dom"/>
</dbReference>
<feature type="region of interest" description="Disordered" evidence="15">
    <location>
        <begin position="450"/>
        <end position="492"/>
    </location>
</feature>
<dbReference type="SMART" id="SM00926">
    <property type="entry name" value="Molybdop_Fe4S4"/>
    <property type="match status" value="1"/>
</dbReference>
<dbReference type="GO" id="GO:0016020">
    <property type="term" value="C:membrane"/>
    <property type="evidence" value="ECO:0007669"/>
    <property type="project" value="UniProtKB-SubCell"/>
</dbReference>
<feature type="domain" description="4Fe-4S Mo/W bis-MGD-type" evidence="17">
    <location>
        <begin position="224"/>
        <end position="281"/>
    </location>
</feature>
<feature type="compositionally biased region" description="Basic and acidic residues" evidence="15">
    <location>
        <begin position="450"/>
        <end position="462"/>
    </location>
</feature>
<dbReference type="Gene3D" id="3.40.50.740">
    <property type="match status" value="1"/>
</dbReference>
<evidence type="ECO:0000259" key="17">
    <source>
        <dbReference type="PROSITE" id="PS51669"/>
    </source>
</evidence>
<evidence type="ECO:0000256" key="3">
    <source>
        <dbReference type="ARBA" id="ARBA00005404"/>
    </source>
</evidence>
<dbReference type="NCBIfam" id="TIGR01973">
    <property type="entry name" value="NuoG"/>
    <property type="match status" value="1"/>
</dbReference>
<dbReference type="Gene3D" id="3.40.228.10">
    <property type="entry name" value="Dimethylsulfoxide Reductase, domain 2"/>
    <property type="match status" value="1"/>
</dbReference>
<evidence type="ECO:0000256" key="8">
    <source>
        <dbReference type="ARBA" id="ARBA00022967"/>
    </source>
</evidence>
<evidence type="ECO:0000256" key="15">
    <source>
        <dbReference type="SAM" id="MobiDB-lite"/>
    </source>
</evidence>
<keyword evidence="12" id="KW-0472">Membrane</keyword>
<evidence type="ECO:0000256" key="5">
    <source>
        <dbReference type="ARBA" id="ARBA00022714"/>
    </source>
</evidence>
<dbReference type="Gene3D" id="2.40.40.20">
    <property type="match status" value="1"/>
</dbReference>
<dbReference type="FunFam" id="3.10.20.740:FF:000004">
    <property type="entry name" value="NADH-quinone oxidoreductase"/>
    <property type="match status" value="1"/>
</dbReference>
<keyword evidence="10 14" id="KW-0411">Iron-sulfur</keyword>
<evidence type="ECO:0000259" key="18">
    <source>
        <dbReference type="PROSITE" id="PS51839"/>
    </source>
</evidence>
<evidence type="ECO:0000256" key="4">
    <source>
        <dbReference type="ARBA" id="ARBA00022485"/>
    </source>
</evidence>
<keyword evidence="11 14" id="KW-0520">NAD</keyword>
<dbReference type="AlphaFoldDB" id="A0A6J4SG58"/>
<feature type="domain" description="4Fe-4S His(Cys)3-ligated-type" evidence="18">
    <location>
        <begin position="86"/>
        <end position="125"/>
    </location>
</feature>
<dbReference type="PROSITE" id="PS51085">
    <property type="entry name" value="2FE2S_FER_2"/>
    <property type="match status" value="1"/>
</dbReference>
<dbReference type="GO" id="GO:0003954">
    <property type="term" value="F:NADH dehydrogenase activity"/>
    <property type="evidence" value="ECO:0007669"/>
    <property type="project" value="TreeGrafter"/>
</dbReference>
<dbReference type="GO" id="GO:0051537">
    <property type="term" value="F:2 iron, 2 sulfur cluster binding"/>
    <property type="evidence" value="ECO:0007669"/>
    <property type="project" value="UniProtKB-UniRule"/>
</dbReference>
<accession>A0A6J4SG58</accession>
<dbReference type="PROSITE" id="PS51669">
    <property type="entry name" value="4FE4S_MOW_BIS_MGD"/>
    <property type="match status" value="1"/>
</dbReference>
<evidence type="ECO:0000256" key="11">
    <source>
        <dbReference type="ARBA" id="ARBA00023027"/>
    </source>
</evidence>
<dbReference type="InterPro" id="IPR001041">
    <property type="entry name" value="2Fe-2S_ferredoxin-type"/>
</dbReference>
<comment type="cofactor">
    <cofactor evidence="14">
        <name>[2Fe-2S] cluster</name>
        <dbReference type="ChEBI" id="CHEBI:190135"/>
    </cofactor>
    <text evidence="14">Binds 1 [2Fe-2S] cluster per subunit.</text>
</comment>
<keyword evidence="9 14" id="KW-0408">Iron</keyword>
<evidence type="ECO:0000313" key="19">
    <source>
        <dbReference type="EMBL" id="CAA9493167.1"/>
    </source>
</evidence>
<comment type="subcellular location">
    <subcellularLocation>
        <location evidence="2">Membrane</location>
    </subcellularLocation>
</comment>
<keyword evidence="19" id="KW-0560">Oxidoreductase</keyword>
<evidence type="ECO:0000256" key="12">
    <source>
        <dbReference type="ARBA" id="ARBA00023136"/>
    </source>
</evidence>
<dbReference type="Gene3D" id="3.30.70.20">
    <property type="match status" value="1"/>
</dbReference>
<dbReference type="InterPro" id="IPR010228">
    <property type="entry name" value="NADH_UbQ_OxRdtase_Gsu"/>
</dbReference>
<dbReference type="GO" id="GO:0046872">
    <property type="term" value="F:metal ion binding"/>
    <property type="evidence" value="ECO:0007669"/>
    <property type="project" value="UniProtKB-UniRule"/>
</dbReference>
<dbReference type="InterPro" id="IPR019574">
    <property type="entry name" value="NADH_UbQ_OxRdtase_Gsu_4Fe4S-bd"/>
</dbReference>
<comment type="similarity">
    <text evidence="3 14">Belongs to the complex I 75 kDa subunit family.</text>
</comment>
<evidence type="ECO:0000256" key="9">
    <source>
        <dbReference type="ARBA" id="ARBA00023004"/>
    </source>
</evidence>
<evidence type="ECO:0000259" key="16">
    <source>
        <dbReference type="PROSITE" id="PS51085"/>
    </source>
</evidence>
<feature type="domain" description="2Fe-2S ferredoxin-type" evidence="16">
    <location>
        <begin position="7"/>
        <end position="86"/>
    </location>
</feature>
<keyword evidence="4 14" id="KW-0004">4Fe-4S</keyword>
<dbReference type="InterPro" id="IPR006657">
    <property type="entry name" value="MoPterin_dinucl-bd_dom"/>
</dbReference>
<keyword evidence="5 14" id="KW-0001">2Fe-2S</keyword>
<evidence type="ECO:0000256" key="7">
    <source>
        <dbReference type="ARBA" id="ARBA00022723"/>
    </source>
</evidence>
<dbReference type="Pfam" id="PF01568">
    <property type="entry name" value="Molydop_binding"/>
    <property type="match status" value="1"/>
</dbReference>
<evidence type="ECO:0000256" key="6">
    <source>
        <dbReference type="ARBA" id="ARBA00022719"/>
    </source>
</evidence>
<dbReference type="InterPro" id="IPR006656">
    <property type="entry name" value="Mopterin_OxRdtase"/>
</dbReference>